<feature type="compositionally biased region" description="Polar residues" evidence="2">
    <location>
        <begin position="82"/>
        <end position="100"/>
    </location>
</feature>
<evidence type="ECO:0000313" key="3">
    <source>
        <dbReference type="EMBL" id="TNV85046.1"/>
    </source>
</evidence>
<dbReference type="AlphaFoldDB" id="A0A8J8P3Q2"/>
<feature type="compositionally biased region" description="Polar residues" evidence="2">
    <location>
        <begin position="731"/>
        <end position="744"/>
    </location>
</feature>
<comment type="caution">
    <text evidence="3">The sequence shown here is derived from an EMBL/GenBank/DDBJ whole genome shotgun (WGS) entry which is preliminary data.</text>
</comment>
<gene>
    <name evidence="3" type="ORF">FGO68_gene5539</name>
</gene>
<feature type="region of interest" description="Disordered" evidence="2">
    <location>
        <begin position="649"/>
        <end position="672"/>
    </location>
</feature>
<accession>A0A8J8P3Q2</accession>
<protein>
    <submittedName>
        <fullName evidence="3">Uncharacterized protein</fullName>
    </submittedName>
</protein>
<evidence type="ECO:0000256" key="1">
    <source>
        <dbReference type="SAM" id="Coils"/>
    </source>
</evidence>
<feature type="region of interest" description="Disordered" evidence="2">
    <location>
        <begin position="82"/>
        <end position="105"/>
    </location>
</feature>
<feature type="region of interest" description="Disordered" evidence="2">
    <location>
        <begin position="722"/>
        <end position="767"/>
    </location>
</feature>
<reference evidence="3" key="1">
    <citation type="submission" date="2019-06" db="EMBL/GenBank/DDBJ databases">
        <authorList>
            <person name="Zheng W."/>
        </authorList>
    </citation>
    <scope>NUCLEOTIDE SEQUENCE</scope>
    <source>
        <strain evidence="3">QDHG01</strain>
    </source>
</reference>
<feature type="compositionally biased region" description="Polar residues" evidence="2">
    <location>
        <begin position="753"/>
        <end position="767"/>
    </location>
</feature>
<feature type="region of interest" description="Disordered" evidence="2">
    <location>
        <begin position="189"/>
        <end position="210"/>
    </location>
</feature>
<feature type="compositionally biased region" description="Polar residues" evidence="2">
    <location>
        <begin position="660"/>
        <end position="671"/>
    </location>
</feature>
<dbReference type="Proteomes" id="UP000785679">
    <property type="component" value="Unassembled WGS sequence"/>
</dbReference>
<evidence type="ECO:0000313" key="4">
    <source>
        <dbReference type="Proteomes" id="UP000785679"/>
    </source>
</evidence>
<dbReference type="EMBL" id="RRYP01002198">
    <property type="protein sequence ID" value="TNV85046.1"/>
    <property type="molecule type" value="Genomic_DNA"/>
</dbReference>
<feature type="coiled-coil region" evidence="1">
    <location>
        <begin position="770"/>
        <end position="797"/>
    </location>
</feature>
<keyword evidence="4" id="KW-1185">Reference proteome</keyword>
<proteinExistence type="predicted"/>
<name>A0A8J8P3Q2_HALGN</name>
<evidence type="ECO:0000256" key="2">
    <source>
        <dbReference type="SAM" id="MobiDB-lite"/>
    </source>
</evidence>
<organism evidence="3 4">
    <name type="scientific">Halteria grandinella</name>
    <dbReference type="NCBI Taxonomy" id="5974"/>
    <lineage>
        <taxon>Eukaryota</taxon>
        <taxon>Sar</taxon>
        <taxon>Alveolata</taxon>
        <taxon>Ciliophora</taxon>
        <taxon>Intramacronucleata</taxon>
        <taxon>Spirotrichea</taxon>
        <taxon>Stichotrichia</taxon>
        <taxon>Sporadotrichida</taxon>
        <taxon>Halteriidae</taxon>
        <taxon>Halteria</taxon>
    </lineage>
</organism>
<sequence>MAYQSQPPPPHRLKTSDINTLPQKQNESAIQDYLSKQRAALLSMGGTRFSTNGFSSSQRQRHFLEYLQQPIIKGGDLLYHENANNNDQSSTAVGSSAQRHLSTRGIKTSMDFQISREQNRVTEFRGSIKQRPDSQDLMPVTRIASNQQRVVPSIQGATTLYNTEMRSPSNNTRTSFHQKANSIAMVPRMPSFRKSPQGSPAGGKSSRASFPSIDQVQKPVHQLRLLHMASIRPQKKAEMQEIVRKSKFRRSSVMPKAPEAIQPRATMSTFQVRLHQTKKDYSTNAVSQFNNSMIQDDPFFSATPNNRASTRLQKSEVALLRGTNEGTPLNKDAPAKRVTLLRLSNSNPYKLPLAQQRNHEQLSTVNSFHNNNFPPGSPKNQTIYAYEDSLDTDSNLQSSQALLLSARKAAALKRKQQSMDPNRKFLNESQKVLDVFKQRDTKRNVRHLKMELENLSPAGGKKNGGFSFSLALQQVRKHIRDDEEEKIEERIRKGQVVHGNRLFTDDDIRLKTLNQFLVRYQDKFHMRASANPFIPNAKEEEEGKPAGTNMVDYDQFFNGKREEATMMAAFRESRKNLGHLKYMQKSTTASPSPRRVDLESLVTGRKNQKKVVEPKLSKEEDSVLECICKELIEKGNSQLLNQKTREIAQQHLSSRHSQQKRAQSVMESSATGRIEDLRTTPRLNAAPLMNLISMIDAQETQIQDSTQTTAVLAEPSTLTIFMNNRPKKQQPPRTLQTSLQVSKESTNRRKITEQQNSSILGSRSRRQSQIASLRSSLEQIKANCSELQNQVHELSGRMHRGMGVIVNDHMEMKKNIGADGVKRIVRGPGGNVIQ</sequence>
<keyword evidence="1" id="KW-0175">Coiled coil</keyword>